<dbReference type="SUPFAM" id="SSF51338">
    <property type="entry name" value="Composite domain of metallo-dependent hydrolases"/>
    <property type="match status" value="1"/>
</dbReference>
<dbReference type="RefSeq" id="WP_133642278.1">
    <property type="nucleotide sequence ID" value="NZ_SNYI01000001.1"/>
</dbReference>
<keyword evidence="3" id="KW-0378">Hydrolase</keyword>
<dbReference type="GO" id="GO:0016810">
    <property type="term" value="F:hydrolase activity, acting on carbon-nitrogen (but not peptide) bonds"/>
    <property type="evidence" value="ECO:0007669"/>
    <property type="project" value="InterPro"/>
</dbReference>
<dbReference type="PANTHER" id="PTHR43135:SF3">
    <property type="entry name" value="ALPHA-D-RIBOSE 1-METHYLPHOSPHONATE 5-TRIPHOSPHATE DIPHOSPHATASE"/>
    <property type="match status" value="1"/>
</dbReference>
<reference evidence="3 4" key="1">
    <citation type="submission" date="2019-03" db="EMBL/GenBank/DDBJ databases">
        <title>Genomic Encyclopedia of Archaeal and Bacterial Type Strains, Phase II (KMG-II): from individual species to whole genera.</title>
        <authorList>
            <person name="Goeker M."/>
        </authorList>
    </citation>
    <scope>NUCLEOTIDE SEQUENCE [LARGE SCALE GENOMIC DNA]</scope>
    <source>
        <strain evidence="3 4">DSM 18435</strain>
    </source>
</reference>
<sequence>MYIKTIVLSVFVLLTALPCAAQENRSYALTGVTIFQGESGDQGEMTILVSDGIIKDIFKDGTKPIRAAIPKIELTGYYVIPGLIDTHVHMGMKGLTKSPEPSRKEFKRWIYSGVTSVRDMGGDARALFRENLRISENQQPGPEIFFCATVGSSDQLAKDIRLKRATEGMELQDAGYIIEVKPGMDIAKNISMAVESKVSGIKFYAGVKSDMIGAITKEAHDKGLKSWAHFTVFPDRPIKVVEAGVDVVSHVWGAFWQDPDLDPSLKIPFTHTDFANAKSAIIPTDLAVLNTDSPELRSLFKEMSDRKVIWDLTYSATTDPQLQQVYRNYVLAGRDEGVIFSTGTDYFNDISEPFPSLFHEIERLVSDGILLPREALLAATLNGAKAIGIEKTHGTIEIGKTANLVVLKEDPTVNIGNLRKIEFTMKNGYLYSRSDYTRD</sequence>
<dbReference type="Pfam" id="PF01979">
    <property type="entry name" value="Amidohydro_1"/>
    <property type="match status" value="2"/>
</dbReference>
<dbReference type="EMBL" id="SNYI01000001">
    <property type="protein sequence ID" value="TDQ32196.1"/>
    <property type="molecule type" value="Genomic_DNA"/>
</dbReference>
<comment type="caution">
    <text evidence="3">The sequence shown here is derived from an EMBL/GenBank/DDBJ whole genome shotgun (WGS) entry which is preliminary data.</text>
</comment>
<dbReference type="Gene3D" id="3.30.110.90">
    <property type="entry name" value="Amidohydrolase"/>
    <property type="match status" value="1"/>
</dbReference>
<dbReference type="Gene3D" id="3.40.50.10910">
    <property type="entry name" value="Amidohydrolase"/>
    <property type="match status" value="1"/>
</dbReference>
<evidence type="ECO:0000259" key="2">
    <source>
        <dbReference type="Pfam" id="PF01979"/>
    </source>
</evidence>
<dbReference type="InterPro" id="IPR032466">
    <property type="entry name" value="Metal_Hydrolase"/>
</dbReference>
<dbReference type="Gene3D" id="2.30.40.10">
    <property type="entry name" value="Urease, subunit C, domain 1"/>
    <property type="match status" value="1"/>
</dbReference>
<feature type="chain" id="PRO_5020587289" evidence="1">
    <location>
        <begin position="22"/>
        <end position="439"/>
    </location>
</feature>
<name>A0A4R6TP62_9FLAO</name>
<dbReference type="PANTHER" id="PTHR43135">
    <property type="entry name" value="ALPHA-D-RIBOSE 1-METHYLPHOSPHONATE 5-TRIPHOSPHATE DIPHOSPHATASE"/>
    <property type="match status" value="1"/>
</dbReference>
<feature type="domain" description="Amidohydrolase-related" evidence="2">
    <location>
        <begin position="334"/>
        <end position="428"/>
    </location>
</feature>
<dbReference type="Proteomes" id="UP000295468">
    <property type="component" value="Unassembled WGS sequence"/>
</dbReference>
<protein>
    <submittedName>
        <fullName evidence="3">Imidazolonepropionase-like amidohydrolase</fullName>
    </submittedName>
</protein>
<gene>
    <name evidence="3" type="ORF">CLV82_0019</name>
</gene>
<dbReference type="OrthoDB" id="9797498at2"/>
<proteinExistence type="predicted"/>
<dbReference type="SUPFAM" id="SSF51556">
    <property type="entry name" value="Metallo-dependent hydrolases"/>
    <property type="match status" value="1"/>
</dbReference>
<dbReference type="InterPro" id="IPR011059">
    <property type="entry name" value="Metal-dep_hydrolase_composite"/>
</dbReference>
<evidence type="ECO:0000313" key="4">
    <source>
        <dbReference type="Proteomes" id="UP000295468"/>
    </source>
</evidence>
<keyword evidence="1" id="KW-0732">Signal</keyword>
<feature type="signal peptide" evidence="1">
    <location>
        <begin position="1"/>
        <end position="21"/>
    </location>
</feature>
<keyword evidence="4" id="KW-1185">Reference proteome</keyword>
<evidence type="ECO:0000313" key="3">
    <source>
        <dbReference type="EMBL" id="TDQ32196.1"/>
    </source>
</evidence>
<dbReference type="Gene3D" id="1.20.58.520">
    <property type="entry name" value="Amidohydrolase"/>
    <property type="match status" value="1"/>
</dbReference>
<evidence type="ECO:0000256" key="1">
    <source>
        <dbReference type="SAM" id="SignalP"/>
    </source>
</evidence>
<dbReference type="AlphaFoldDB" id="A0A4R6TP62"/>
<feature type="domain" description="Amidohydrolase-related" evidence="2">
    <location>
        <begin position="78"/>
        <end position="230"/>
    </location>
</feature>
<dbReference type="InterPro" id="IPR051781">
    <property type="entry name" value="Metallo-dep_Hydrolase"/>
</dbReference>
<accession>A0A4R6TP62</accession>
<dbReference type="InterPro" id="IPR006680">
    <property type="entry name" value="Amidohydro-rel"/>
</dbReference>
<organism evidence="3 4">
    <name type="scientific">Zeaxanthinibacter enoshimensis</name>
    <dbReference type="NCBI Taxonomy" id="392009"/>
    <lineage>
        <taxon>Bacteria</taxon>
        <taxon>Pseudomonadati</taxon>
        <taxon>Bacteroidota</taxon>
        <taxon>Flavobacteriia</taxon>
        <taxon>Flavobacteriales</taxon>
        <taxon>Flavobacteriaceae</taxon>
        <taxon>Zeaxanthinibacter</taxon>
    </lineage>
</organism>